<feature type="transmembrane region" description="Helical" evidence="1">
    <location>
        <begin position="491"/>
        <end position="515"/>
    </location>
</feature>
<feature type="transmembrane region" description="Helical" evidence="1">
    <location>
        <begin position="466"/>
        <end position="485"/>
    </location>
</feature>
<evidence type="ECO:0000256" key="1">
    <source>
        <dbReference type="SAM" id="Phobius"/>
    </source>
</evidence>
<feature type="transmembrane region" description="Helical" evidence="1">
    <location>
        <begin position="398"/>
        <end position="423"/>
    </location>
</feature>
<accession>A0A7D4HSJ6</accession>
<evidence type="ECO:0000313" key="3">
    <source>
        <dbReference type="Proteomes" id="UP000500970"/>
    </source>
</evidence>
<feature type="transmembrane region" description="Helical" evidence="1">
    <location>
        <begin position="152"/>
        <end position="177"/>
    </location>
</feature>
<keyword evidence="1" id="KW-0472">Membrane</keyword>
<dbReference type="RefSeq" id="WP_173145678.1">
    <property type="nucleotide sequence ID" value="NZ_CP053985.1"/>
</dbReference>
<keyword evidence="1" id="KW-1133">Transmembrane helix</keyword>
<name>A0A7D4HSJ6_9BURK</name>
<dbReference type="KEGG" id="apes:FOC84_18365"/>
<dbReference type="AlphaFoldDB" id="A0A7D4HSJ6"/>
<dbReference type="PANTHER" id="PTHR34219">
    <property type="entry name" value="IRON-REGULATED INNER MEMBRANE PROTEIN-RELATED"/>
    <property type="match status" value="1"/>
</dbReference>
<organism evidence="2 3">
    <name type="scientific">Achromobacter pestifer</name>
    <dbReference type="NCBI Taxonomy" id="1353889"/>
    <lineage>
        <taxon>Bacteria</taxon>
        <taxon>Pseudomonadati</taxon>
        <taxon>Pseudomonadota</taxon>
        <taxon>Betaproteobacteria</taxon>
        <taxon>Burkholderiales</taxon>
        <taxon>Alcaligenaceae</taxon>
        <taxon>Achromobacter</taxon>
    </lineage>
</organism>
<keyword evidence="1" id="KW-0812">Transmembrane</keyword>
<dbReference type="EMBL" id="CP053985">
    <property type="protein sequence ID" value="QKH36799.1"/>
    <property type="molecule type" value="Genomic_DNA"/>
</dbReference>
<feature type="transmembrane region" description="Helical" evidence="1">
    <location>
        <begin position="356"/>
        <end position="377"/>
    </location>
</feature>
<dbReference type="InterPro" id="IPR005625">
    <property type="entry name" value="PepSY-ass_TM"/>
</dbReference>
<gene>
    <name evidence="2" type="ORF">FOC84_18365</name>
</gene>
<proteinExistence type="predicted"/>
<feature type="transmembrane region" description="Helical" evidence="1">
    <location>
        <begin position="12"/>
        <end position="36"/>
    </location>
</feature>
<dbReference type="Pfam" id="PF03929">
    <property type="entry name" value="PepSY_TM"/>
    <property type="match status" value="1"/>
</dbReference>
<reference evidence="2 3" key="1">
    <citation type="submission" date="2020-05" db="EMBL/GenBank/DDBJ databases">
        <title>FDA dAtabase for Regulatory Grade micrObial Sequences (FDA-ARGOS): Supporting development and validation of Infectious Disease Dx tests.</title>
        <authorList>
            <person name="Sproer C."/>
            <person name="Gronow S."/>
            <person name="Severitt S."/>
            <person name="Schroder I."/>
            <person name="Tallon L."/>
            <person name="Sadzewicz L."/>
            <person name="Zhao X."/>
            <person name="Vavikolanu K."/>
            <person name="Mehta A."/>
            <person name="Aluvathingal J."/>
            <person name="Nadendla S."/>
            <person name="Myers T."/>
            <person name="Yan Y."/>
            <person name="Sichtig H."/>
        </authorList>
    </citation>
    <scope>NUCLEOTIDE SEQUENCE [LARGE SCALE GENOMIC DNA]</scope>
    <source>
        <strain evidence="2 3">FDAARGOS_790</strain>
    </source>
</reference>
<protein>
    <submittedName>
        <fullName evidence="2">PepSY domain-containing protein</fullName>
    </submittedName>
</protein>
<dbReference type="Proteomes" id="UP000500970">
    <property type="component" value="Chromosome"/>
</dbReference>
<feature type="transmembrane region" description="Helical" evidence="1">
    <location>
        <begin position="435"/>
        <end position="454"/>
    </location>
</feature>
<evidence type="ECO:0000313" key="2">
    <source>
        <dbReference type="EMBL" id="QKH36799.1"/>
    </source>
</evidence>
<dbReference type="PANTHER" id="PTHR34219:SF9">
    <property type="entry name" value="IRON-REGULATED INNER MEMBRANE PROTEIN"/>
    <property type="match status" value="1"/>
</dbReference>
<sequence length="542" mass="58273">MRADYIRIYKSVHTWTGILTGMALFIAFYAGALTIFKEPLTRWATPPAAVSPVPLEEAPGLIARTLQARPDVAKGFSIQLQDAENVPARMGWEVRDGQADDHDESSIRHYVAYLDAGGELRLEESAPSGLMPFIDVLHRVVGLPADSDPNRWLMGIIASLYAIALVSGVIVLLPSLVKDFFALRVGKNLKRMWLDAHNVVGIVSLPFHIIMALSSVVFAFHDGIYDLQDKLMYEGKLGSVFQRSGGGAPAGEARNPADMLTPVQLAAQARSLAPGFEPSALQYQQVTSPRAIVRVWGKDDSAVSPRARGGFVALDPYTGKVLNRDYLPGGQDAPNLWVSSFFALHMASFGGAAVQWLYFLLGLAGAWLFYSGNLLWIETRRKRANRQTGEIPVQRLDTRLMASATVGVCLGCVCGISLMMVASKWLSGHVSDLNAWLQGLYYAAFFASVAWAFLRGGAAAGVHLLWLAAALTLAIPATSLVGGLFPASGLWAHASAAALAVDATALAAALGFAWMAKVSARRIGQGDADSAWAPRRLAAREG</sequence>
<feature type="transmembrane region" description="Helical" evidence="1">
    <location>
        <begin position="198"/>
        <end position="220"/>
    </location>
</feature>
<keyword evidence="3" id="KW-1185">Reference proteome</keyword>